<evidence type="ECO:0000256" key="1">
    <source>
        <dbReference type="PROSITE-ProRule" id="PRU00339"/>
    </source>
</evidence>
<reference evidence="4" key="1">
    <citation type="submission" date="2020-09" db="EMBL/GenBank/DDBJ databases">
        <authorList>
            <person name="Kim M.K."/>
        </authorList>
    </citation>
    <scope>NUCLEOTIDE SEQUENCE</scope>
    <source>
        <strain evidence="4">BT704</strain>
    </source>
</reference>
<dbReference type="Proteomes" id="UP000653797">
    <property type="component" value="Unassembled WGS sequence"/>
</dbReference>
<dbReference type="PANTHER" id="PTHR10098:SF108">
    <property type="entry name" value="TETRATRICOPEPTIDE REPEAT PROTEIN 28"/>
    <property type="match status" value="1"/>
</dbReference>
<keyword evidence="2" id="KW-1133">Transmembrane helix</keyword>
<sequence>MNCRNIFWFLLLLPQVGWTQIILADTYRQKAETLYVHKKYEEATRFYEKAFQLVRTSDPIRAANLCVDLSSMDYMKNQNRIAINRCLLGLRYLHAIPTAPDSARFKLFSSLGTFYGALYRNDSAQIYFRKADALLTQHPTIERQIPLYVLFHFNNQGNWFLKTGNYTRSLSYLTKAQEIAAKYGTDDDLTYVESNLAQAYDAMGDFNEALHHRLLAKKLYKGVDIRMYGNLSGIGWTLYKLHQYSKSLAYFTEAEQLLTTLRRGKAVTDYASEQIHLWWMMSACYRATNQLEKTERYLTQAHRLHLKSFGSQGRLMARIFVEKGQLLEIRHELNQALQAYQEAVRAICRNPESCTGQWQNPRADDVSDETTLLLSMWHKAAVLRKLHTLTANLVYQNAAVKSYQACVDLQEHIRHGIDSEQSQLIFAAQHSLVPEAVSTVFEAYQRRRSGALRDTLFRLFEQAQAGSLREALRLSTIKPQTIPTHLLEREQQLKKQIKQARRKSLSDTTATVSLTTAQLQWHQLLDTFKHDYPAYYRLNYRGTSSSSWALQQQIDNETAYISYVRNETSLFILLVTQQAVEIIQQPIDSVRFTKQLAQLKHQLYHDPFLASYEGTGSAADLYALLIGPVRGYLKGKTRLIIARDWSFAFLPFEVLETGRQAHDYLTRHYAIAYAFSAQLFFDRPRTDLSNKPVLTVAPFARMGTVPSTTNRQANFRPLASSEAEARSIGGDVLLGPEATLANFLKADMDRNVIYFATHAETDDADPSNSYVAFYPDDNNKLYTDEIYDLSLSATGLVVLGACETGSGRVIKSEGVLSLARAFAYAGCPSVVTTLWKANDETTAFLTIRLHEYLTQGMAIDRALQQARQDFFESSLFLKYNHPYYWANYTLLGNASPVMAANRRPGLVSGLVISMLLLSMGVFWQRKRITYFVTRRLSGNL</sequence>
<dbReference type="Gene3D" id="1.25.40.10">
    <property type="entry name" value="Tetratricopeptide repeat domain"/>
    <property type="match status" value="3"/>
</dbReference>
<evidence type="ECO:0000313" key="4">
    <source>
        <dbReference type="EMBL" id="MBD2756904.1"/>
    </source>
</evidence>
<keyword evidence="1" id="KW-0802">TPR repeat</keyword>
<dbReference type="EMBL" id="JACXAA010000015">
    <property type="protein sequence ID" value="MBD2756904.1"/>
    <property type="molecule type" value="Genomic_DNA"/>
</dbReference>
<keyword evidence="2" id="KW-0472">Membrane</keyword>
<dbReference type="PROSITE" id="PS50005">
    <property type="entry name" value="TPR"/>
    <property type="match status" value="1"/>
</dbReference>
<accession>A0A927B715</accession>
<feature type="repeat" description="TPR" evidence="1">
    <location>
        <begin position="24"/>
        <end position="57"/>
    </location>
</feature>
<feature type="transmembrane region" description="Helical" evidence="2">
    <location>
        <begin position="905"/>
        <end position="923"/>
    </location>
</feature>
<dbReference type="Pfam" id="PF12770">
    <property type="entry name" value="CHAT"/>
    <property type="match status" value="1"/>
</dbReference>
<dbReference type="AlphaFoldDB" id="A0A927B715"/>
<evidence type="ECO:0000256" key="2">
    <source>
        <dbReference type="SAM" id="Phobius"/>
    </source>
</evidence>
<dbReference type="SUPFAM" id="SSF48452">
    <property type="entry name" value="TPR-like"/>
    <property type="match status" value="2"/>
</dbReference>
<dbReference type="RefSeq" id="WP_191042529.1">
    <property type="nucleotide sequence ID" value="NZ_JACXAA010000015.1"/>
</dbReference>
<evidence type="ECO:0000313" key="5">
    <source>
        <dbReference type="Proteomes" id="UP000653797"/>
    </source>
</evidence>
<name>A0A927B715_9BACT</name>
<dbReference type="InterPro" id="IPR011990">
    <property type="entry name" value="TPR-like_helical_dom_sf"/>
</dbReference>
<evidence type="ECO:0000259" key="3">
    <source>
        <dbReference type="Pfam" id="PF12770"/>
    </source>
</evidence>
<dbReference type="PANTHER" id="PTHR10098">
    <property type="entry name" value="RAPSYN-RELATED"/>
    <property type="match status" value="1"/>
</dbReference>
<protein>
    <submittedName>
        <fullName evidence="4">CHAT domain-containing protein</fullName>
    </submittedName>
</protein>
<organism evidence="4 5">
    <name type="scientific">Spirosoma validum</name>
    <dbReference type="NCBI Taxonomy" id="2771355"/>
    <lineage>
        <taxon>Bacteria</taxon>
        <taxon>Pseudomonadati</taxon>
        <taxon>Bacteroidota</taxon>
        <taxon>Cytophagia</taxon>
        <taxon>Cytophagales</taxon>
        <taxon>Cytophagaceae</taxon>
        <taxon>Spirosoma</taxon>
    </lineage>
</organism>
<dbReference type="InterPro" id="IPR019734">
    <property type="entry name" value="TPR_rpt"/>
</dbReference>
<gene>
    <name evidence="4" type="ORF">IC230_28755</name>
</gene>
<dbReference type="Pfam" id="PF13424">
    <property type="entry name" value="TPR_12"/>
    <property type="match status" value="1"/>
</dbReference>
<comment type="caution">
    <text evidence="4">The sequence shown here is derived from an EMBL/GenBank/DDBJ whole genome shotgun (WGS) entry which is preliminary data.</text>
</comment>
<dbReference type="SMART" id="SM00028">
    <property type="entry name" value="TPR"/>
    <property type="match status" value="7"/>
</dbReference>
<dbReference type="InterPro" id="IPR024983">
    <property type="entry name" value="CHAT_dom"/>
</dbReference>
<keyword evidence="2" id="KW-0812">Transmembrane</keyword>
<proteinExistence type="predicted"/>
<feature type="domain" description="CHAT" evidence="3">
    <location>
        <begin position="617"/>
        <end position="893"/>
    </location>
</feature>
<keyword evidence="5" id="KW-1185">Reference proteome</keyword>